<sequence length="67" mass="8059">MSKSKAKKQRERLIRDGRRNPLDNRGIYALKDMRTRKTKTKWEKLNQQKHKGRLSDLQNPDKRPLCV</sequence>
<name>A0A9X1X8S7_9BACL</name>
<feature type="region of interest" description="Disordered" evidence="1">
    <location>
        <begin position="1"/>
        <end position="67"/>
    </location>
</feature>
<evidence type="ECO:0000256" key="1">
    <source>
        <dbReference type="SAM" id="MobiDB-lite"/>
    </source>
</evidence>
<proteinExistence type="predicted"/>
<organism evidence="2 3">
    <name type="scientific">Fictibacillus marinisediminis</name>
    <dbReference type="NCBI Taxonomy" id="2878389"/>
    <lineage>
        <taxon>Bacteria</taxon>
        <taxon>Bacillati</taxon>
        <taxon>Bacillota</taxon>
        <taxon>Bacilli</taxon>
        <taxon>Bacillales</taxon>
        <taxon>Fictibacillaceae</taxon>
        <taxon>Fictibacillus</taxon>
    </lineage>
</organism>
<dbReference type="EMBL" id="JAIWJX010000002">
    <property type="protein sequence ID" value="MCK6256069.1"/>
    <property type="molecule type" value="Genomic_DNA"/>
</dbReference>
<feature type="compositionally biased region" description="Basic and acidic residues" evidence="1">
    <location>
        <begin position="31"/>
        <end position="46"/>
    </location>
</feature>
<evidence type="ECO:0000313" key="2">
    <source>
        <dbReference type="EMBL" id="MCK6256069.1"/>
    </source>
</evidence>
<accession>A0A9X1X8S7</accession>
<comment type="caution">
    <text evidence="2">The sequence shown here is derived from an EMBL/GenBank/DDBJ whole genome shotgun (WGS) entry which is preliminary data.</text>
</comment>
<dbReference type="Proteomes" id="UP001139011">
    <property type="component" value="Unassembled WGS sequence"/>
</dbReference>
<feature type="compositionally biased region" description="Basic residues" evidence="1">
    <location>
        <begin position="1"/>
        <end position="10"/>
    </location>
</feature>
<keyword evidence="3" id="KW-1185">Reference proteome</keyword>
<evidence type="ECO:0000313" key="3">
    <source>
        <dbReference type="Proteomes" id="UP001139011"/>
    </source>
</evidence>
<dbReference type="AlphaFoldDB" id="A0A9X1X8S7"/>
<dbReference type="RefSeq" id="WP_248251790.1">
    <property type="nucleotide sequence ID" value="NZ_JAIWJX010000002.1"/>
</dbReference>
<reference evidence="2" key="1">
    <citation type="submission" date="2021-09" db="EMBL/GenBank/DDBJ databases">
        <title>Genome analysis of Fictibacillus sp. KIGAM418 isolated from marine sediment.</title>
        <authorList>
            <person name="Seo M.-J."/>
            <person name="Cho E.-S."/>
            <person name="Hwang C.Y."/>
        </authorList>
    </citation>
    <scope>NUCLEOTIDE SEQUENCE</scope>
    <source>
        <strain evidence="2">KIGAM418</strain>
    </source>
</reference>
<gene>
    <name evidence="2" type="ORF">LCY76_05555</name>
</gene>
<protein>
    <submittedName>
        <fullName evidence="2">Uncharacterized protein</fullName>
    </submittedName>
</protein>
<feature type="compositionally biased region" description="Basic and acidic residues" evidence="1">
    <location>
        <begin position="11"/>
        <end position="22"/>
    </location>
</feature>